<dbReference type="EMBL" id="SDIL01000130">
    <property type="protein sequence ID" value="RXK35584.1"/>
    <property type="molecule type" value="Genomic_DNA"/>
</dbReference>
<dbReference type="AlphaFoldDB" id="A0A4Q1BCW7"/>
<protein>
    <recommendedName>
        <fullName evidence="4">Folylpolyglutamate synthase</fullName>
    </recommendedName>
</protein>
<dbReference type="VEuPathDB" id="FungiDB:TREMEDRAFT_35766"/>
<organism evidence="2 3">
    <name type="scientific">Tremella mesenterica</name>
    <name type="common">Jelly fungus</name>
    <dbReference type="NCBI Taxonomy" id="5217"/>
    <lineage>
        <taxon>Eukaryota</taxon>
        <taxon>Fungi</taxon>
        <taxon>Dikarya</taxon>
        <taxon>Basidiomycota</taxon>
        <taxon>Agaricomycotina</taxon>
        <taxon>Tremellomycetes</taxon>
        <taxon>Tremellales</taxon>
        <taxon>Tremellaceae</taxon>
        <taxon>Tremella</taxon>
    </lineage>
</organism>
<sequence>MTNSDLASKAIDPDDLSHLSTQHALKEAYLSLIPTYDPTHIHVVSSIEHAVHLIRSSKPTPIHHLSIPSDANNENLNGVNGHNSGGNGNGIHNTSADEEGRKSEEPNVLVTGSLHLVGGVMEVAELQEFLSMN</sequence>
<gene>
    <name evidence="2" type="ORF">M231_07170</name>
</gene>
<dbReference type="InParanoid" id="A0A4Q1BCW7"/>
<name>A0A4Q1BCW7_TREME</name>
<evidence type="ECO:0000313" key="3">
    <source>
        <dbReference type="Proteomes" id="UP000289152"/>
    </source>
</evidence>
<dbReference type="STRING" id="5217.A0A4Q1BCW7"/>
<accession>A0A4Q1BCW7</accession>
<evidence type="ECO:0008006" key="4">
    <source>
        <dbReference type="Google" id="ProtNLM"/>
    </source>
</evidence>
<reference evidence="2 3" key="1">
    <citation type="submission" date="2016-06" db="EMBL/GenBank/DDBJ databases">
        <title>Evolution of pathogenesis and genome organization in the Tremellales.</title>
        <authorList>
            <person name="Cuomo C."/>
            <person name="Litvintseva A."/>
            <person name="Heitman J."/>
            <person name="Chen Y."/>
            <person name="Sun S."/>
            <person name="Springer D."/>
            <person name="Dromer F."/>
            <person name="Young S."/>
            <person name="Zeng Q."/>
            <person name="Chapman S."/>
            <person name="Gujja S."/>
            <person name="Saif S."/>
            <person name="Birren B."/>
        </authorList>
    </citation>
    <scope>NUCLEOTIDE SEQUENCE [LARGE SCALE GENOMIC DNA]</scope>
    <source>
        <strain evidence="2 3">ATCC 28783</strain>
    </source>
</reference>
<keyword evidence="3" id="KW-1185">Reference proteome</keyword>
<proteinExistence type="predicted"/>
<evidence type="ECO:0000313" key="2">
    <source>
        <dbReference type="EMBL" id="RXK35584.1"/>
    </source>
</evidence>
<dbReference type="Proteomes" id="UP000289152">
    <property type="component" value="Unassembled WGS sequence"/>
</dbReference>
<evidence type="ECO:0000256" key="1">
    <source>
        <dbReference type="SAM" id="MobiDB-lite"/>
    </source>
</evidence>
<comment type="caution">
    <text evidence="2">The sequence shown here is derived from an EMBL/GenBank/DDBJ whole genome shotgun (WGS) entry which is preliminary data.</text>
</comment>
<feature type="region of interest" description="Disordered" evidence="1">
    <location>
        <begin position="81"/>
        <end position="105"/>
    </location>
</feature>